<evidence type="ECO:0000256" key="1">
    <source>
        <dbReference type="SAM" id="SignalP"/>
    </source>
</evidence>
<name>A0A4Z0Q8Y0_9BACT</name>
<organism evidence="2 3">
    <name type="scientific">Hymenobacter metallicola</name>
    <dbReference type="NCBI Taxonomy" id="2563114"/>
    <lineage>
        <taxon>Bacteria</taxon>
        <taxon>Pseudomonadati</taxon>
        <taxon>Bacteroidota</taxon>
        <taxon>Cytophagia</taxon>
        <taxon>Cytophagales</taxon>
        <taxon>Hymenobacteraceae</taxon>
        <taxon>Hymenobacter</taxon>
    </lineage>
</organism>
<feature type="signal peptide" evidence="1">
    <location>
        <begin position="1"/>
        <end position="17"/>
    </location>
</feature>
<reference evidence="2 3" key="1">
    <citation type="submission" date="2019-04" db="EMBL/GenBank/DDBJ databases">
        <authorList>
            <person name="Feng G."/>
            <person name="Zhang J."/>
            <person name="Zhu H."/>
        </authorList>
    </citation>
    <scope>NUCLEOTIDE SEQUENCE [LARGE SCALE GENOMIC DNA]</scope>
    <source>
        <strain evidence="2 3">9PBR-1</strain>
    </source>
</reference>
<evidence type="ECO:0000313" key="3">
    <source>
        <dbReference type="Proteomes" id="UP000298471"/>
    </source>
</evidence>
<evidence type="ECO:0000313" key="2">
    <source>
        <dbReference type="EMBL" id="TGE26537.1"/>
    </source>
</evidence>
<dbReference type="Gene3D" id="2.120.10.30">
    <property type="entry name" value="TolB, C-terminal domain"/>
    <property type="match status" value="1"/>
</dbReference>
<sequence>MKKLLPLLFVAVLPARAQSSASVAAGEPPAASLAYDARSKKYFVGQPQQRKIVWIDAKGKVADFWHPTPLPVAGAEWPQQKLPVLGEVTALQADDAHRSLWACASGWGPAGKRTGLWEFDSRSGALRQLAFVTDTVRQHSFQDLAVTAAGVVYAPDVESGGVYRMRTKMPLTEEIEAWLPADTFVRPTHICLAADGSTLYVVHAGGIARIDAATKHITPVELDSKLEVSTITGLYIYKGLLLVQQQTAAPQIVRYRLEAAGARMEPVGVLPLSRPEPTATLGRGVVVGDEFYYTSTPAATGAEVSLQRISLL</sequence>
<dbReference type="InterPro" id="IPR011042">
    <property type="entry name" value="6-blade_b-propeller_TolB-like"/>
</dbReference>
<proteinExistence type="predicted"/>
<protein>
    <recommendedName>
        <fullName evidence="4">SMP-30/Gluconolactonase/LRE-like region domain-containing protein</fullName>
    </recommendedName>
</protein>
<dbReference type="SUPFAM" id="SSF63829">
    <property type="entry name" value="Calcium-dependent phosphotriesterase"/>
    <property type="match status" value="1"/>
</dbReference>
<evidence type="ECO:0008006" key="4">
    <source>
        <dbReference type="Google" id="ProtNLM"/>
    </source>
</evidence>
<dbReference type="AlphaFoldDB" id="A0A4Z0Q8Y0"/>
<keyword evidence="1" id="KW-0732">Signal</keyword>
<gene>
    <name evidence="2" type="ORF">E5K02_17245</name>
</gene>
<accession>A0A4Z0Q8Y0</accession>
<keyword evidence="3" id="KW-1185">Reference proteome</keyword>
<dbReference type="Proteomes" id="UP000298471">
    <property type="component" value="Unassembled WGS sequence"/>
</dbReference>
<dbReference type="RefSeq" id="WP_135396446.1">
    <property type="nucleotide sequence ID" value="NZ_SRMB01000003.1"/>
</dbReference>
<dbReference type="EMBL" id="SRMB01000003">
    <property type="protein sequence ID" value="TGE26537.1"/>
    <property type="molecule type" value="Genomic_DNA"/>
</dbReference>
<feature type="chain" id="PRO_5021312209" description="SMP-30/Gluconolactonase/LRE-like region domain-containing protein" evidence="1">
    <location>
        <begin position="18"/>
        <end position="312"/>
    </location>
</feature>
<dbReference type="OrthoDB" id="8584394at2"/>
<comment type="caution">
    <text evidence="2">The sequence shown here is derived from an EMBL/GenBank/DDBJ whole genome shotgun (WGS) entry which is preliminary data.</text>
</comment>